<dbReference type="Pfam" id="PF16068">
    <property type="entry name" value="DUF4810"/>
    <property type="match status" value="1"/>
</dbReference>
<keyword evidence="1" id="KW-0802">TPR repeat</keyword>
<keyword evidence="2" id="KW-0732">Signal</keyword>
<reference evidence="3 4" key="1">
    <citation type="submission" date="2018-10" db="EMBL/GenBank/DDBJ databases">
        <title>Complete genome sequence of Brevundimonas naejangsanensis BRV3.</title>
        <authorList>
            <person name="Berrios L."/>
            <person name="Ely B."/>
        </authorList>
    </citation>
    <scope>NUCLEOTIDE SEQUENCE [LARGE SCALE GENOMIC DNA]</scope>
    <source>
        <strain evidence="3 4">BRV3</strain>
    </source>
</reference>
<feature type="signal peptide" evidence="2">
    <location>
        <begin position="1"/>
        <end position="17"/>
    </location>
</feature>
<dbReference type="RefSeq" id="WP_121482537.1">
    <property type="nucleotide sequence ID" value="NZ_CP032707.1"/>
</dbReference>
<organism evidence="3 4">
    <name type="scientific">Brevundimonas naejangsanensis</name>
    <dbReference type="NCBI Taxonomy" id="588932"/>
    <lineage>
        <taxon>Bacteria</taxon>
        <taxon>Pseudomonadati</taxon>
        <taxon>Pseudomonadota</taxon>
        <taxon>Alphaproteobacteria</taxon>
        <taxon>Caulobacterales</taxon>
        <taxon>Caulobacteraceae</taxon>
        <taxon>Brevundimonas</taxon>
    </lineage>
</organism>
<dbReference type="PROSITE" id="PS50005">
    <property type="entry name" value="TPR"/>
    <property type="match status" value="1"/>
</dbReference>
<feature type="repeat" description="TPR" evidence="1">
    <location>
        <begin position="66"/>
        <end position="99"/>
    </location>
</feature>
<evidence type="ECO:0000256" key="2">
    <source>
        <dbReference type="SAM" id="SignalP"/>
    </source>
</evidence>
<gene>
    <name evidence="3" type="ORF">D8I30_09535</name>
</gene>
<feature type="chain" id="PRO_5019809644" evidence="2">
    <location>
        <begin position="18"/>
        <end position="132"/>
    </location>
</feature>
<evidence type="ECO:0000313" key="3">
    <source>
        <dbReference type="EMBL" id="AYG95390.1"/>
    </source>
</evidence>
<dbReference type="OrthoDB" id="9800218at2"/>
<dbReference type="PROSITE" id="PS51257">
    <property type="entry name" value="PROKAR_LIPOPROTEIN"/>
    <property type="match status" value="1"/>
</dbReference>
<accession>A0A494RLA1</accession>
<dbReference type="InterPro" id="IPR014508">
    <property type="entry name" value="UCP020555_TPR-like"/>
</dbReference>
<proteinExistence type="predicted"/>
<sequence>MRKIILLGLLCAGAGLAACAPTSRFEWGAYDTALYAYAKKPETRDAYRAALVAAIERGRASNRIAPGLLAELGYLHLEDGQQAAAIKCFEEEMSLFPESAPFMSGVIARLTGRPVNAAASTTASTTRAGEAA</sequence>
<dbReference type="Proteomes" id="UP000276984">
    <property type="component" value="Chromosome"/>
</dbReference>
<name>A0A494RLA1_9CAUL</name>
<dbReference type="AlphaFoldDB" id="A0A494RLA1"/>
<keyword evidence="4" id="KW-1185">Reference proteome</keyword>
<dbReference type="InterPro" id="IPR019734">
    <property type="entry name" value="TPR_rpt"/>
</dbReference>
<evidence type="ECO:0000256" key="1">
    <source>
        <dbReference type="PROSITE-ProRule" id="PRU00339"/>
    </source>
</evidence>
<protein>
    <submittedName>
        <fullName evidence="3">DUF4810 domain-containing protein</fullName>
    </submittedName>
</protein>
<evidence type="ECO:0000313" key="4">
    <source>
        <dbReference type="Proteomes" id="UP000276984"/>
    </source>
</evidence>
<dbReference type="EMBL" id="CP032707">
    <property type="protein sequence ID" value="AYG95390.1"/>
    <property type="molecule type" value="Genomic_DNA"/>
</dbReference>